<reference evidence="1 2" key="2">
    <citation type="submission" date="2019-04" db="EMBL/GenBank/DDBJ databases">
        <title>The genome sequence of big-headed turtle.</title>
        <authorList>
            <person name="Gong S."/>
        </authorList>
    </citation>
    <scope>NUCLEOTIDE SEQUENCE [LARGE SCALE GENOMIC DNA]</scope>
    <source>
        <strain evidence="1">DO16091913</strain>
        <tissue evidence="1">Muscle</tissue>
    </source>
</reference>
<evidence type="ECO:0000313" key="2">
    <source>
        <dbReference type="Proteomes" id="UP000297703"/>
    </source>
</evidence>
<dbReference type="Proteomes" id="UP000297703">
    <property type="component" value="Unassembled WGS sequence"/>
</dbReference>
<gene>
    <name evidence="1" type="ORF">DR999_PMT11466</name>
</gene>
<evidence type="ECO:0000313" key="1">
    <source>
        <dbReference type="EMBL" id="TFK05835.1"/>
    </source>
</evidence>
<keyword evidence="2" id="KW-1185">Reference proteome</keyword>
<sequence>MNPPSISLVSLEHQLPRASVRLLPQPSPIHALSLTWCSGAGLLLPINVLQLLNEKYLILPLLEQKRHHSEQRGQDRAVAPAKQAAAVGEMEKLTLSCYGQNPVGAAGAQRS</sequence>
<proteinExistence type="predicted"/>
<dbReference type="EMBL" id="QXTE01000107">
    <property type="protein sequence ID" value="TFK05835.1"/>
    <property type="molecule type" value="Genomic_DNA"/>
</dbReference>
<comment type="caution">
    <text evidence="1">The sequence shown here is derived from an EMBL/GenBank/DDBJ whole genome shotgun (WGS) entry which is preliminary data.</text>
</comment>
<protein>
    <submittedName>
        <fullName evidence="1">Acetylcholine receptor subunit delta</fullName>
    </submittedName>
</protein>
<reference evidence="1 2" key="1">
    <citation type="submission" date="2019-04" db="EMBL/GenBank/DDBJ databases">
        <title>Draft genome of the big-headed turtle Platysternon megacephalum.</title>
        <authorList>
            <person name="Gong S."/>
        </authorList>
    </citation>
    <scope>NUCLEOTIDE SEQUENCE [LARGE SCALE GENOMIC DNA]</scope>
    <source>
        <strain evidence="1">DO16091913</strain>
        <tissue evidence="1">Muscle</tissue>
    </source>
</reference>
<dbReference type="AlphaFoldDB" id="A0A4D9EBR6"/>
<accession>A0A4D9EBR6</accession>
<organism evidence="1 2">
    <name type="scientific">Platysternon megacephalum</name>
    <name type="common">big-headed turtle</name>
    <dbReference type="NCBI Taxonomy" id="55544"/>
    <lineage>
        <taxon>Eukaryota</taxon>
        <taxon>Metazoa</taxon>
        <taxon>Chordata</taxon>
        <taxon>Craniata</taxon>
        <taxon>Vertebrata</taxon>
        <taxon>Euteleostomi</taxon>
        <taxon>Archelosauria</taxon>
        <taxon>Testudinata</taxon>
        <taxon>Testudines</taxon>
        <taxon>Cryptodira</taxon>
        <taxon>Durocryptodira</taxon>
        <taxon>Testudinoidea</taxon>
        <taxon>Platysternidae</taxon>
        <taxon>Platysternon</taxon>
    </lineage>
</organism>
<keyword evidence="1" id="KW-0675">Receptor</keyword>
<name>A0A4D9EBR6_9SAUR</name>